<sequence length="149" mass="16784">MAKIKGADGKACWDGYRYAGTENGKDKCIKVETMKETTICNGCALELMRDIKEGKLSTLHEAEYQGRKVKLGKPTRGDVKKFKVYVRNAEGNVVKVNFGHGGTSAKRAGQKTMSIKKNNPARRKSFRARHNCDNPGPRTKARYWSCRNW</sequence>
<name>A0A6J5RXY7_9CAUD</name>
<accession>A0A6J5RXY7</accession>
<reference evidence="3" key="1">
    <citation type="submission" date="2020-05" db="EMBL/GenBank/DDBJ databases">
        <authorList>
            <person name="Chiriac C."/>
            <person name="Salcher M."/>
            <person name="Ghai R."/>
            <person name="Kavagutti S V."/>
        </authorList>
    </citation>
    <scope>NUCLEOTIDE SEQUENCE</scope>
</reference>
<organism evidence="3">
    <name type="scientific">uncultured Caudovirales phage</name>
    <dbReference type="NCBI Taxonomy" id="2100421"/>
    <lineage>
        <taxon>Viruses</taxon>
        <taxon>Duplodnaviria</taxon>
        <taxon>Heunggongvirae</taxon>
        <taxon>Uroviricota</taxon>
        <taxon>Caudoviricetes</taxon>
        <taxon>Peduoviridae</taxon>
        <taxon>Maltschvirus</taxon>
        <taxon>Maltschvirus maltsch</taxon>
    </lineage>
</organism>
<evidence type="ECO:0000313" key="2">
    <source>
        <dbReference type="EMBL" id="CAB4170593.1"/>
    </source>
</evidence>
<gene>
    <name evidence="3" type="ORF">UFOVP1307_141</name>
    <name evidence="1" type="ORF">UFOVP651_205</name>
    <name evidence="2" type="ORF">UFOVP902_61</name>
</gene>
<dbReference type="EMBL" id="LR796859">
    <property type="protein sequence ID" value="CAB4170593.1"/>
    <property type="molecule type" value="Genomic_DNA"/>
</dbReference>
<evidence type="ECO:0000313" key="1">
    <source>
        <dbReference type="EMBL" id="CAB4155310.1"/>
    </source>
</evidence>
<evidence type="ECO:0000313" key="3">
    <source>
        <dbReference type="EMBL" id="CAB4198541.1"/>
    </source>
</evidence>
<dbReference type="EMBL" id="LR797270">
    <property type="protein sequence ID" value="CAB4198541.1"/>
    <property type="molecule type" value="Genomic_DNA"/>
</dbReference>
<dbReference type="EMBL" id="LR796625">
    <property type="protein sequence ID" value="CAB4155310.1"/>
    <property type="molecule type" value="Genomic_DNA"/>
</dbReference>
<proteinExistence type="predicted"/>
<protein>
    <submittedName>
        <fullName evidence="3">Uncharacterized protein</fullName>
    </submittedName>
</protein>